<dbReference type="InterPro" id="IPR013320">
    <property type="entry name" value="ConA-like_dom_sf"/>
</dbReference>
<dbReference type="PANTHER" id="PTHR24023">
    <property type="entry name" value="COLLAGEN ALPHA"/>
    <property type="match status" value="1"/>
</dbReference>
<feature type="compositionally biased region" description="Basic and acidic residues" evidence="4">
    <location>
        <begin position="622"/>
        <end position="652"/>
    </location>
</feature>
<feature type="region of interest" description="Disordered" evidence="4">
    <location>
        <begin position="324"/>
        <end position="351"/>
    </location>
</feature>
<feature type="compositionally biased region" description="Basic and acidic residues" evidence="4">
    <location>
        <begin position="724"/>
        <end position="737"/>
    </location>
</feature>
<dbReference type="FunFam" id="2.60.120.1000:FF:000007">
    <property type="entry name" value="Collagen type V alpha 3 chain"/>
    <property type="match status" value="1"/>
</dbReference>
<feature type="compositionally biased region" description="Basic and acidic residues" evidence="4">
    <location>
        <begin position="1163"/>
        <end position="1177"/>
    </location>
</feature>
<dbReference type="Proteomes" id="UP001162162">
    <property type="component" value="Unassembled WGS sequence"/>
</dbReference>
<feature type="compositionally biased region" description="Low complexity" evidence="4">
    <location>
        <begin position="541"/>
        <end position="550"/>
    </location>
</feature>
<feature type="compositionally biased region" description="Pro residues" evidence="4">
    <location>
        <begin position="818"/>
        <end position="832"/>
    </location>
</feature>
<dbReference type="Pfam" id="PF01391">
    <property type="entry name" value="Collagen"/>
    <property type="match status" value="7"/>
</dbReference>
<dbReference type="InterPro" id="IPR008160">
    <property type="entry name" value="Collagen"/>
</dbReference>
<feature type="compositionally biased region" description="Low complexity" evidence="4">
    <location>
        <begin position="950"/>
        <end position="968"/>
    </location>
</feature>
<evidence type="ECO:0000256" key="4">
    <source>
        <dbReference type="SAM" id="MobiDB-lite"/>
    </source>
</evidence>
<comment type="subcellular location">
    <subcellularLocation>
        <location evidence="1">Secreted</location>
    </subcellularLocation>
</comment>
<dbReference type="GO" id="GO:0031012">
    <property type="term" value="C:extracellular matrix"/>
    <property type="evidence" value="ECO:0007669"/>
    <property type="project" value="TreeGrafter"/>
</dbReference>
<accession>A0AAV8XHG2</accession>
<name>A0AAV8XHG2_9CUCU</name>
<dbReference type="SUPFAM" id="SSF49899">
    <property type="entry name" value="Concanavalin A-like lectins/glucanases"/>
    <property type="match status" value="1"/>
</dbReference>
<feature type="compositionally biased region" description="Pro residues" evidence="4">
    <location>
        <begin position="863"/>
        <end position="875"/>
    </location>
</feature>
<feature type="region of interest" description="Disordered" evidence="4">
    <location>
        <begin position="148"/>
        <end position="196"/>
    </location>
</feature>
<feature type="region of interest" description="Disordered" evidence="4">
    <location>
        <begin position="452"/>
        <end position="1001"/>
    </location>
</feature>
<gene>
    <name evidence="6" type="ORF">NQ318_004111</name>
</gene>
<feature type="compositionally biased region" description="Low complexity" evidence="4">
    <location>
        <begin position="148"/>
        <end position="163"/>
    </location>
</feature>
<feature type="compositionally biased region" description="Acidic residues" evidence="4">
    <location>
        <begin position="1465"/>
        <end position="1476"/>
    </location>
</feature>
<feature type="non-terminal residue" evidence="6">
    <location>
        <position position="1"/>
    </location>
</feature>
<feature type="compositionally biased region" description="Basic and acidic residues" evidence="4">
    <location>
        <begin position="452"/>
        <end position="485"/>
    </location>
</feature>
<feature type="region of interest" description="Disordered" evidence="4">
    <location>
        <begin position="295"/>
        <end position="314"/>
    </location>
</feature>
<evidence type="ECO:0000256" key="1">
    <source>
        <dbReference type="ARBA" id="ARBA00004613"/>
    </source>
</evidence>
<organism evidence="6 7">
    <name type="scientific">Aromia moschata</name>
    <dbReference type="NCBI Taxonomy" id="1265417"/>
    <lineage>
        <taxon>Eukaryota</taxon>
        <taxon>Metazoa</taxon>
        <taxon>Ecdysozoa</taxon>
        <taxon>Arthropoda</taxon>
        <taxon>Hexapoda</taxon>
        <taxon>Insecta</taxon>
        <taxon>Pterygota</taxon>
        <taxon>Neoptera</taxon>
        <taxon>Endopterygota</taxon>
        <taxon>Coleoptera</taxon>
        <taxon>Polyphaga</taxon>
        <taxon>Cucujiformia</taxon>
        <taxon>Chrysomeloidea</taxon>
        <taxon>Cerambycidae</taxon>
        <taxon>Cerambycinae</taxon>
        <taxon>Callichromatini</taxon>
        <taxon>Aromia</taxon>
    </lineage>
</organism>
<dbReference type="NCBIfam" id="NF040941">
    <property type="entry name" value="GGGWT_bact"/>
    <property type="match status" value="1"/>
</dbReference>
<dbReference type="PANTHER" id="PTHR24023:SF1082">
    <property type="entry name" value="COLLAGEN TRIPLE HELIX REPEAT"/>
    <property type="match status" value="1"/>
</dbReference>
<feature type="region of interest" description="Disordered" evidence="4">
    <location>
        <begin position="1453"/>
        <end position="1476"/>
    </location>
</feature>
<feature type="compositionally biased region" description="Pro residues" evidence="4">
    <location>
        <begin position="551"/>
        <end position="562"/>
    </location>
</feature>
<sequence>WHRLAFSFKGNSITLIHDCHNITTKPLAREITSRLSTTGLMNIGYQLADEGYYEGDVQILKIASTPDEAYEICSRHAPDCKTSEIGRSGSTTTSFSSSSESKIVQVGALEGVLLRDTLKVVYHLEGFQELALRHLVALGGSLLGAFGSSEGHSEESSSGGFSAERNKTRSSTAFGSNSGNVLHGHTSTDNLNLNRSSSGETYTDTIDLEGLNELIKESGSGSFSVNQGSTQEGSVVEFGVSASAGGGRQTEGNRVTGDALDLAGGYLIGPDLNQSLPRRVNETFEEYTTILPDYDETDEDISGYDTLPVGPRPDYGQYPYNGMGRTPGPRGYPGPPGAQGLPGPKGESGEGRFRWDTWHSWSTWTCFYDTGLGLAINNPRNEKGPDQQAESFRQMLAQHMMSMRGVEGPMGLTGVPGPQGPPGPEGPKGEPGDTGEPVLWAPWDHPVVKDAGEDQERMEKGAKPDLLESRATEEFQEALEKKGFPGHDGMPGEDGPPGLPGPPGELGPRGFFGPRGIPGLPGAPGMPGIEGPPGNKGHWGPTGQPGHPGQTGPPGPVGPPGPQGLLGPPGLMGPRGKPGVPGLPGSEGPPGANGHNGTPGSKGEQGPPGPQGSIGFPGARGVKGDEGKRGIAGEKGDVGEKGAEGEKGELGSKGDTGLPGPLGIPGMEGPEGPKGFDGPRGETGQIGPTGEKGKVGEQGFSGYPGPPGEKGDKGATGRTGPAGEKGERDCKEKEERLVLGVSGEVEDEGGPEGIQGPKGDTGQPGPPGPQGEVGPPGPEGSRGFIGPPGSPGSNGKEGASGPPGERGPPGESGKLGPAGPPGVIGPPGPAGDPGPVGEPGTPGAPGIPGESGIPGEAGKEGPLGPPGPSGRPGPPGSTGLPGFPGERGHTGLPGMPGLKGDTGPVGLPGATGDKGQQGEPGKDGPPGPEGRRGPPGPPGPGGAKGERGEAGPPGVAGRDGLPGLRGLPGAPGPVGTPGEDGDKGDVGPPGEKGFKGAQGEPGSHLPHFTLHISYCLPFDRGLWVAPEYKDFVVNRDQWVRLENEDLLEKWEGMGVKEKTAMLGRQDPLDLQDLKVYRDLQEQRERLVMSVPQAYRENQVLRDQKELMVYQVLWVLREYKVQKEMTVHQDHLGHQEMTERMENSVLPDRRAKKEKWDCKALQEAEEYPVPKDQRDQRVHPVSRVHQGNQDCQELRENLENMETTESKENPGHRESLDRLGRWGLLDLQEDRYGSEGPAGMQGSTGPPGEKGDKGAIGGPGLQGAPGPQGVPGPQGTPGIVGPPGPAGESGAPGAPGLVGQPGQVGEVGPRGQKGDRGRRGPKGHRGEIGNPGFKGEEGERGAKGDKGDRGPEGPKGNPFIITFTTYRVQQDPLVPKEAMVHQVCLGWKARLVRKVPMAKQVSKAKRDPQVPPGLPGEAAEMPLVPPELLVQMQQNVDKGVTRRRRSLEELIADYEEETESKKTDEFGNEENATEEDDTSVKFLDMYSTIYSMRQDLERIRKPTGTKENPAMSCRDLYYGHPHYTDGWYWIDPNSGMKDDAVYVYCNMTTEGETCVFPDVHSSSMPNIPWRREGNRKGLVLESKRRIQAVQMNFLRLLSQEVYQNFTYTCINSAAWYNTKTNKLDLSIKLLGENEKEFSSSGLKPQVLFDGCKSRKSKGETVFEIRTKRLNQLPIVDFSR</sequence>
<feature type="compositionally biased region" description="Pro residues" evidence="4">
    <location>
        <begin position="923"/>
        <end position="940"/>
    </location>
</feature>
<feature type="domain" description="Fibrillar collagen NC1" evidence="5">
    <location>
        <begin position="1482"/>
        <end position="1678"/>
    </location>
</feature>
<dbReference type="InterPro" id="IPR036056">
    <property type="entry name" value="Fibrinogen-like_C"/>
</dbReference>
<evidence type="ECO:0000259" key="5">
    <source>
        <dbReference type="PROSITE" id="PS51461"/>
    </source>
</evidence>
<keyword evidence="7" id="KW-1185">Reference proteome</keyword>
<feature type="compositionally biased region" description="Low complexity" evidence="4">
    <location>
        <begin position="1263"/>
        <end position="1278"/>
    </location>
</feature>
<feature type="compositionally biased region" description="Basic and acidic residues" evidence="4">
    <location>
        <begin position="1333"/>
        <end position="1351"/>
    </location>
</feature>
<keyword evidence="3" id="KW-0176">Collagen</keyword>
<proteinExistence type="predicted"/>
<dbReference type="Gene3D" id="1.20.5.320">
    <property type="entry name" value="6-Phosphogluconate Dehydrogenase, domain 3"/>
    <property type="match status" value="2"/>
</dbReference>
<protein>
    <recommendedName>
        <fullName evidence="5">Fibrillar collagen NC1 domain-containing protein</fullName>
    </recommendedName>
</protein>
<evidence type="ECO:0000256" key="3">
    <source>
        <dbReference type="ARBA" id="ARBA00023119"/>
    </source>
</evidence>
<feature type="compositionally biased region" description="Polar residues" evidence="4">
    <location>
        <begin position="169"/>
        <end position="196"/>
    </location>
</feature>
<feature type="compositionally biased region" description="Low complexity" evidence="4">
    <location>
        <begin position="506"/>
        <end position="520"/>
    </location>
</feature>
<feature type="compositionally biased region" description="Low complexity" evidence="4">
    <location>
        <begin position="847"/>
        <end position="862"/>
    </location>
</feature>
<dbReference type="GO" id="GO:0005581">
    <property type="term" value="C:collagen trimer"/>
    <property type="evidence" value="ECO:0007669"/>
    <property type="project" value="UniProtKB-KW"/>
</dbReference>
<comment type="caution">
    <text evidence="6">The sequence shown here is derived from an EMBL/GenBank/DDBJ whole genome shotgun (WGS) entry which is preliminary data.</text>
</comment>
<feature type="region of interest" description="Disordered" evidence="4">
    <location>
        <begin position="411"/>
        <end position="436"/>
    </location>
</feature>
<reference evidence="6" key="1">
    <citation type="journal article" date="2023" name="Insect Mol. Biol.">
        <title>Genome sequencing provides insights into the evolution of gene families encoding plant cell wall-degrading enzymes in longhorned beetles.</title>
        <authorList>
            <person name="Shin N.R."/>
            <person name="Okamura Y."/>
            <person name="Kirsch R."/>
            <person name="Pauchet Y."/>
        </authorList>
    </citation>
    <scope>NUCLEOTIDE SEQUENCE</scope>
    <source>
        <strain evidence="6">AMC_N1</strain>
    </source>
</reference>
<evidence type="ECO:0000256" key="2">
    <source>
        <dbReference type="ARBA" id="ARBA00022525"/>
    </source>
</evidence>
<dbReference type="SUPFAM" id="SSF56496">
    <property type="entry name" value="Fibrinogen C-terminal domain-like"/>
    <property type="match status" value="1"/>
</dbReference>
<dbReference type="Pfam" id="PF01410">
    <property type="entry name" value="COLFI"/>
    <property type="match status" value="1"/>
</dbReference>
<evidence type="ECO:0000313" key="6">
    <source>
        <dbReference type="EMBL" id="KAJ8938471.1"/>
    </source>
</evidence>
<feature type="compositionally biased region" description="Low complexity" evidence="4">
    <location>
        <begin position="1285"/>
        <end position="1309"/>
    </location>
</feature>
<feature type="region of interest" description="Disordered" evidence="4">
    <location>
        <begin position="1163"/>
        <end position="1190"/>
    </location>
</feature>
<dbReference type="GO" id="GO:0005615">
    <property type="term" value="C:extracellular space"/>
    <property type="evidence" value="ECO:0007669"/>
    <property type="project" value="TreeGrafter"/>
</dbReference>
<keyword evidence="2" id="KW-0964">Secreted</keyword>
<feature type="compositionally biased region" description="Low complexity" evidence="4">
    <location>
        <begin position="563"/>
        <end position="578"/>
    </location>
</feature>
<dbReference type="PROSITE" id="PS51461">
    <property type="entry name" value="NC1_FIB"/>
    <property type="match status" value="1"/>
</dbReference>
<dbReference type="EMBL" id="JAPWTK010000556">
    <property type="protein sequence ID" value="KAJ8938471.1"/>
    <property type="molecule type" value="Genomic_DNA"/>
</dbReference>
<feature type="compositionally biased region" description="Gly residues" evidence="4">
    <location>
        <begin position="1253"/>
        <end position="1262"/>
    </location>
</feature>
<dbReference type="SMART" id="SM00038">
    <property type="entry name" value="COLFI"/>
    <property type="match status" value="1"/>
</dbReference>
<dbReference type="GO" id="GO:0005201">
    <property type="term" value="F:extracellular matrix structural constituent"/>
    <property type="evidence" value="ECO:0007669"/>
    <property type="project" value="InterPro"/>
</dbReference>
<dbReference type="Gene3D" id="2.60.120.200">
    <property type="match status" value="1"/>
</dbReference>
<dbReference type="InterPro" id="IPR050149">
    <property type="entry name" value="Collagen_superfamily"/>
</dbReference>
<dbReference type="Gene3D" id="2.60.120.1000">
    <property type="match status" value="1"/>
</dbReference>
<feature type="region of interest" description="Disordered" evidence="4">
    <location>
        <begin position="1229"/>
        <end position="1356"/>
    </location>
</feature>
<dbReference type="InterPro" id="IPR000885">
    <property type="entry name" value="Fib_collagen_C"/>
</dbReference>
<evidence type="ECO:0000313" key="7">
    <source>
        <dbReference type="Proteomes" id="UP001162162"/>
    </source>
</evidence>